<dbReference type="EMBL" id="FN596256">
    <property type="protein sequence ID" value="CCB58713.1"/>
    <property type="molecule type" value="Genomic_DNA"/>
</dbReference>
<keyword evidence="4 8" id="KW-1133">Transmembrane helix</keyword>
<protein>
    <recommendedName>
        <fullName evidence="9">PGG domain-containing protein</fullName>
    </recommendedName>
</protein>
<evidence type="ECO:0000256" key="3">
    <source>
        <dbReference type="ARBA" id="ARBA00022737"/>
    </source>
</evidence>
<dbReference type="InParanoid" id="F6HVK0"/>
<feature type="transmembrane region" description="Helical" evidence="8">
    <location>
        <begin position="447"/>
        <end position="469"/>
    </location>
</feature>
<gene>
    <name evidence="10" type="ordered locus">VIT_14s0081g00350</name>
</gene>
<dbReference type="PANTHER" id="PTHR24186:SF50">
    <property type="entry name" value="ANKYRIN REPEAT-CONTAINING PROTEIN ITN1-LIKE ISOFORM X1"/>
    <property type="match status" value="1"/>
</dbReference>
<dbReference type="eggNOG" id="KOG0504">
    <property type="taxonomic scope" value="Eukaryota"/>
</dbReference>
<dbReference type="Pfam" id="PF12796">
    <property type="entry name" value="Ank_2"/>
    <property type="match status" value="3"/>
</dbReference>
<sequence>MDCLAYEAARLGKIDFLKNGFNISEVLYQKTIQQKDNLLHIATNFGQVEFAREAIRLNPELLSEANMKGDTPLHTASRTGCPRMVELFISCSEALCDDIENAPRNLLRMVNQEGDTALHVAVRNGHLDTALHAAVKYDHLDVVKLLVKADIELLHMDNKANESPLYLAVERGLFDFTKYMLNKCPKCSHRGTKGLTALHAAVVRTHQDDIIAILLDKKKDMVTETDIFTWTPLHYAAQLGHLEATRKLLECDKSVAYLWDKEDSSALHIAAKKGYPEIIEEIIKRCPCAYNWVDNKGRTILHVAAQCGKSIVVKYILKEPRWESLINESDNQGNTALHLAAIYGQYNSVRILAGDRRVDKKATNKKYLKATDIVQSNMDLGDIKKVFVKKKEITLKYLKDVSNTHLLVATLIATVTFAAGFSLPGGYNEDKPNKGKSVLSTKAVFKVFVITDAMAFYCSTAAVFLHFFASLEQNYHLLRRFTRFSALLTYISLLGMVIAFTSGIYVVLPDSSPTSTTLIVFGCLFLSFYIFGIL</sequence>
<feature type="transmembrane region" description="Helical" evidence="8">
    <location>
        <begin position="406"/>
        <end position="427"/>
    </location>
</feature>
<dbReference type="SMART" id="SM00248">
    <property type="entry name" value="ANK"/>
    <property type="match status" value="9"/>
</dbReference>
<organism evidence="10 11">
    <name type="scientific">Vitis vinifera</name>
    <name type="common">Grape</name>
    <dbReference type="NCBI Taxonomy" id="29760"/>
    <lineage>
        <taxon>Eukaryota</taxon>
        <taxon>Viridiplantae</taxon>
        <taxon>Streptophyta</taxon>
        <taxon>Embryophyta</taxon>
        <taxon>Tracheophyta</taxon>
        <taxon>Spermatophyta</taxon>
        <taxon>Magnoliopsida</taxon>
        <taxon>eudicotyledons</taxon>
        <taxon>Gunneridae</taxon>
        <taxon>Pentapetalae</taxon>
        <taxon>rosids</taxon>
        <taxon>Vitales</taxon>
        <taxon>Vitaceae</taxon>
        <taxon>Viteae</taxon>
        <taxon>Vitis</taxon>
    </lineage>
</organism>
<dbReference type="PROSITE" id="PS50297">
    <property type="entry name" value="ANK_REP_REGION"/>
    <property type="match status" value="1"/>
</dbReference>
<evidence type="ECO:0000259" key="9">
    <source>
        <dbReference type="Pfam" id="PF13962"/>
    </source>
</evidence>
<evidence type="ECO:0000256" key="6">
    <source>
        <dbReference type="ARBA" id="ARBA00023136"/>
    </source>
</evidence>
<evidence type="ECO:0000313" key="10">
    <source>
        <dbReference type="EMBL" id="CCB58713.1"/>
    </source>
</evidence>
<dbReference type="InterPro" id="IPR026961">
    <property type="entry name" value="PGG_dom"/>
</dbReference>
<accession>F6HVK0</accession>
<proteinExistence type="predicted"/>
<dbReference type="Gene3D" id="1.25.40.20">
    <property type="entry name" value="Ankyrin repeat-containing domain"/>
    <property type="match status" value="3"/>
</dbReference>
<dbReference type="HOGENOM" id="CLU_000134_36_4_1"/>
<feature type="repeat" description="ANK" evidence="7">
    <location>
        <begin position="193"/>
        <end position="226"/>
    </location>
</feature>
<feature type="domain" description="PGG" evidence="9">
    <location>
        <begin position="397"/>
        <end position="507"/>
    </location>
</feature>
<dbReference type="PaxDb" id="29760-VIT_14s0081g00350.t01"/>
<evidence type="ECO:0000256" key="7">
    <source>
        <dbReference type="PROSITE-ProRule" id="PRU00023"/>
    </source>
</evidence>
<evidence type="ECO:0000256" key="2">
    <source>
        <dbReference type="ARBA" id="ARBA00022692"/>
    </source>
</evidence>
<feature type="transmembrane region" description="Helical" evidence="8">
    <location>
        <begin position="514"/>
        <end position="533"/>
    </location>
</feature>
<dbReference type="Proteomes" id="UP000009183">
    <property type="component" value="Chromosome 14"/>
</dbReference>
<feature type="repeat" description="ANK" evidence="7">
    <location>
        <begin position="332"/>
        <end position="352"/>
    </location>
</feature>
<evidence type="ECO:0000256" key="1">
    <source>
        <dbReference type="ARBA" id="ARBA00004141"/>
    </source>
</evidence>
<dbReference type="FunFam" id="1.25.40.20:FF:000696">
    <property type="entry name" value="Ankyrin repeat family protein"/>
    <property type="match status" value="1"/>
</dbReference>
<dbReference type="PROSITE" id="PS50088">
    <property type="entry name" value="ANK_REPEAT"/>
    <property type="match status" value="3"/>
</dbReference>
<dbReference type="InterPro" id="IPR036770">
    <property type="entry name" value="Ankyrin_rpt-contain_sf"/>
</dbReference>
<dbReference type="Pfam" id="PF13962">
    <property type="entry name" value="PGG"/>
    <property type="match status" value="1"/>
</dbReference>
<evidence type="ECO:0000313" key="11">
    <source>
        <dbReference type="Proteomes" id="UP000009183"/>
    </source>
</evidence>
<evidence type="ECO:0000256" key="5">
    <source>
        <dbReference type="ARBA" id="ARBA00023043"/>
    </source>
</evidence>
<feature type="transmembrane region" description="Helical" evidence="8">
    <location>
        <begin position="481"/>
        <end position="508"/>
    </location>
</feature>
<keyword evidence="3" id="KW-0677">Repeat</keyword>
<keyword evidence="5 7" id="KW-0040">ANK repeat</keyword>
<dbReference type="GO" id="GO:0016020">
    <property type="term" value="C:membrane"/>
    <property type="evidence" value="ECO:0000318"/>
    <property type="project" value="GO_Central"/>
</dbReference>
<reference evidence="11" key="1">
    <citation type="journal article" date="2007" name="Nature">
        <title>The grapevine genome sequence suggests ancestral hexaploidization in major angiosperm phyla.</title>
        <authorList>
            <consortium name="The French-Italian Public Consortium for Grapevine Genome Characterization."/>
            <person name="Jaillon O."/>
            <person name="Aury J.-M."/>
            <person name="Noel B."/>
            <person name="Policriti A."/>
            <person name="Clepet C."/>
            <person name="Casagrande A."/>
            <person name="Choisne N."/>
            <person name="Aubourg S."/>
            <person name="Vitulo N."/>
            <person name="Jubin C."/>
            <person name="Vezzi A."/>
            <person name="Legeai F."/>
            <person name="Hugueney P."/>
            <person name="Dasilva C."/>
            <person name="Horner D."/>
            <person name="Mica E."/>
            <person name="Jublot D."/>
            <person name="Poulain J."/>
            <person name="Bruyere C."/>
            <person name="Billault A."/>
            <person name="Segurens B."/>
            <person name="Gouyvenoux M."/>
            <person name="Ugarte E."/>
            <person name="Cattonaro F."/>
            <person name="Anthouard V."/>
            <person name="Vico V."/>
            <person name="Del Fabbro C."/>
            <person name="Alaux M."/>
            <person name="Di Gaspero G."/>
            <person name="Dumas V."/>
            <person name="Felice N."/>
            <person name="Paillard S."/>
            <person name="Juman I."/>
            <person name="Moroldo M."/>
            <person name="Scalabrin S."/>
            <person name="Canaguier A."/>
            <person name="Le Clainche I."/>
            <person name="Malacrida G."/>
            <person name="Durand E."/>
            <person name="Pesole G."/>
            <person name="Laucou V."/>
            <person name="Chatelet P."/>
            <person name="Merdinoglu D."/>
            <person name="Delledonne M."/>
            <person name="Pezzotti M."/>
            <person name="Lecharny A."/>
            <person name="Scarpelli C."/>
            <person name="Artiguenave F."/>
            <person name="Pe M.E."/>
            <person name="Valle G."/>
            <person name="Morgante M."/>
            <person name="Caboche M."/>
            <person name="Adam-Blondon A.-F."/>
            <person name="Weissenbach J."/>
            <person name="Quetier F."/>
            <person name="Wincker P."/>
        </authorList>
    </citation>
    <scope>NUCLEOTIDE SEQUENCE [LARGE SCALE GENOMIC DNA]</scope>
    <source>
        <strain evidence="11">cv. Pinot noir / PN40024</strain>
    </source>
</reference>
<dbReference type="PANTHER" id="PTHR24186">
    <property type="entry name" value="PROTEIN PHOSPHATASE 1 REGULATORY SUBUNIT"/>
    <property type="match status" value="1"/>
</dbReference>
<evidence type="ECO:0000256" key="8">
    <source>
        <dbReference type="SAM" id="Phobius"/>
    </source>
</evidence>
<keyword evidence="11" id="KW-1185">Reference proteome</keyword>
<feature type="repeat" description="ANK" evidence="7">
    <location>
        <begin position="113"/>
        <end position="158"/>
    </location>
</feature>
<keyword evidence="6 8" id="KW-0472">Membrane</keyword>
<dbReference type="SUPFAM" id="SSF48403">
    <property type="entry name" value="Ankyrin repeat"/>
    <property type="match status" value="1"/>
</dbReference>
<dbReference type="SMR" id="F6HVK0"/>
<evidence type="ECO:0000256" key="4">
    <source>
        <dbReference type="ARBA" id="ARBA00022989"/>
    </source>
</evidence>
<name>F6HVK0_VITVI</name>
<dbReference type="Pfam" id="PF13637">
    <property type="entry name" value="Ank_4"/>
    <property type="match status" value="1"/>
</dbReference>
<dbReference type="InterPro" id="IPR002110">
    <property type="entry name" value="Ankyrin_rpt"/>
</dbReference>
<dbReference type="AlphaFoldDB" id="F6HVK0"/>
<comment type="subcellular location">
    <subcellularLocation>
        <location evidence="1">Membrane</location>
        <topology evidence="1">Multi-pass membrane protein</topology>
    </subcellularLocation>
</comment>
<dbReference type="STRING" id="29760.F6HVK0"/>
<keyword evidence="2 8" id="KW-0812">Transmembrane</keyword>